<dbReference type="EMBL" id="LCPF01000002">
    <property type="protein sequence ID" value="KKU91299.1"/>
    <property type="molecule type" value="Genomic_DNA"/>
</dbReference>
<keyword evidence="1" id="KW-0812">Transmembrane</keyword>
<protein>
    <recommendedName>
        <fullName evidence="4">DoxX family protein</fullName>
    </recommendedName>
</protein>
<sequence>MFIKTLESKIRPTAIIRFGLGLVFLYAGLLMWVEPASWLDFVPAWLGKIIERHTLLSIYAVFELFVAALLLFNKWVKLAAFLAFLDFLSIIVFYGVDLVTFRDVGLMLSALALLFLLLEEKSA</sequence>
<accession>A0A0G1UB01</accession>
<comment type="caution">
    <text evidence="2">The sequence shown here is derived from an EMBL/GenBank/DDBJ whole genome shotgun (WGS) entry which is preliminary data.</text>
</comment>
<gene>
    <name evidence="2" type="ORF">UY23_C0002G0038</name>
</gene>
<evidence type="ECO:0000313" key="2">
    <source>
        <dbReference type="EMBL" id="KKU91299.1"/>
    </source>
</evidence>
<feature type="transmembrane region" description="Helical" evidence="1">
    <location>
        <begin position="53"/>
        <end position="71"/>
    </location>
</feature>
<feature type="transmembrane region" description="Helical" evidence="1">
    <location>
        <begin position="78"/>
        <end position="95"/>
    </location>
</feature>
<name>A0A0G1UB01_9BACT</name>
<feature type="transmembrane region" description="Helical" evidence="1">
    <location>
        <begin position="14"/>
        <end position="33"/>
    </location>
</feature>
<evidence type="ECO:0000256" key="1">
    <source>
        <dbReference type="SAM" id="Phobius"/>
    </source>
</evidence>
<dbReference type="AlphaFoldDB" id="A0A0G1UB01"/>
<reference evidence="2 3" key="1">
    <citation type="journal article" date="2015" name="Nature">
        <title>rRNA introns, odd ribosomes, and small enigmatic genomes across a large radiation of phyla.</title>
        <authorList>
            <person name="Brown C.T."/>
            <person name="Hug L.A."/>
            <person name="Thomas B.C."/>
            <person name="Sharon I."/>
            <person name="Castelle C.J."/>
            <person name="Singh A."/>
            <person name="Wilkins M.J."/>
            <person name="Williams K.H."/>
            <person name="Banfield J.F."/>
        </authorList>
    </citation>
    <scope>NUCLEOTIDE SEQUENCE [LARGE SCALE GENOMIC DNA]</scope>
</reference>
<evidence type="ECO:0000313" key="3">
    <source>
        <dbReference type="Proteomes" id="UP000034956"/>
    </source>
</evidence>
<keyword evidence="1" id="KW-1133">Transmembrane helix</keyword>
<organism evidence="2 3">
    <name type="scientific">Candidatus Jorgensenbacteria bacterium GW2011_GWA1_48_11</name>
    <dbReference type="NCBI Taxonomy" id="1618660"/>
    <lineage>
        <taxon>Bacteria</taxon>
        <taxon>Candidatus Joergenseniibacteriota</taxon>
    </lineage>
</organism>
<dbReference type="Proteomes" id="UP000034956">
    <property type="component" value="Unassembled WGS sequence"/>
</dbReference>
<keyword evidence="1" id="KW-0472">Membrane</keyword>
<proteinExistence type="predicted"/>
<evidence type="ECO:0008006" key="4">
    <source>
        <dbReference type="Google" id="ProtNLM"/>
    </source>
</evidence>